<protein>
    <submittedName>
        <fullName evidence="2">Uncharacterized protein</fullName>
    </submittedName>
</protein>
<accession>X0WC08</accession>
<organism evidence="2">
    <name type="scientific">marine sediment metagenome</name>
    <dbReference type="NCBI Taxonomy" id="412755"/>
    <lineage>
        <taxon>unclassified sequences</taxon>
        <taxon>metagenomes</taxon>
        <taxon>ecological metagenomes</taxon>
    </lineage>
</organism>
<feature type="transmembrane region" description="Helical" evidence="1">
    <location>
        <begin position="13"/>
        <end position="30"/>
    </location>
</feature>
<keyword evidence="1" id="KW-0812">Transmembrane</keyword>
<keyword evidence="1" id="KW-1133">Transmembrane helix</keyword>
<evidence type="ECO:0000256" key="1">
    <source>
        <dbReference type="SAM" id="Phobius"/>
    </source>
</evidence>
<dbReference type="AlphaFoldDB" id="X0WC08"/>
<comment type="caution">
    <text evidence="2">The sequence shown here is derived from an EMBL/GenBank/DDBJ whole genome shotgun (WGS) entry which is preliminary data.</text>
</comment>
<gene>
    <name evidence="2" type="ORF">S01H1_48614</name>
</gene>
<proteinExistence type="predicted"/>
<reference evidence="2" key="1">
    <citation type="journal article" date="2014" name="Front. Microbiol.">
        <title>High frequency of phylogenetically diverse reductive dehalogenase-homologous genes in deep subseafloor sedimentary metagenomes.</title>
        <authorList>
            <person name="Kawai M."/>
            <person name="Futagami T."/>
            <person name="Toyoda A."/>
            <person name="Takaki Y."/>
            <person name="Nishi S."/>
            <person name="Hori S."/>
            <person name="Arai W."/>
            <person name="Tsubouchi T."/>
            <person name="Morono Y."/>
            <person name="Uchiyama I."/>
            <person name="Ito T."/>
            <person name="Fujiyama A."/>
            <person name="Inagaki F."/>
            <person name="Takami H."/>
        </authorList>
    </citation>
    <scope>NUCLEOTIDE SEQUENCE</scope>
    <source>
        <strain evidence="2">Expedition CK06-06</strain>
    </source>
</reference>
<feature type="non-terminal residue" evidence="2">
    <location>
        <position position="31"/>
    </location>
</feature>
<evidence type="ECO:0000313" key="2">
    <source>
        <dbReference type="EMBL" id="GAG28190.1"/>
    </source>
</evidence>
<sequence>MNFDGINDTINQFVEYGMAFIGSIWFWLIAG</sequence>
<name>X0WC08_9ZZZZ</name>
<keyword evidence="1" id="KW-0472">Membrane</keyword>
<dbReference type="EMBL" id="BARS01031224">
    <property type="protein sequence ID" value="GAG28190.1"/>
    <property type="molecule type" value="Genomic_DNA"/>
</dbReference>